<dbReference type="AlphaFoldDB" id="A0A3L6F322"/>
<reference evidence="2 3" key="1">
    <citation type="journal article" date="2018" name="Nat. Genet.">
        <title>Extensive intraspecific gene order and gene structural variations between Mo17 and other maize genomes.</title>
        <authorList>
            <person name="Sun S."/>
            <person name="Zhou Y."/>
            <person name="Chen J."/>
            <person name="Shi J."/>
            <person name="Zhao H."/>
            <person name="Zhao H."/>
            <person name="Song W."/>
            <person name="Zhang M."/>
            <person name="Cui Y."/>
            <person name="Dong X."/>
            <person name="Liu H."/>
            <person name="Ma X."/>
            <person name="Jiao Y."/>
            <person name="Wang B."/>
            <person name="Wei X."/>
            <person name="Stein J.C."/>
            <person name="Glaubitz J.C."/>
            <person name="Lu F."/>
            <person name="Yu G."/>
            <person name="Liang C."/>
            <person name="Fengler K."/>
            <person name="Li B."/>
            <person name="Rafalski A."/>
            <person name="Schnable P.S."/>
            <person name="Ware D.H."/>
            <person name="Buckler E.S."/>
            <person name="Lai J."/>
        </authorList>
    </citation>
    <scope>NUCLEOTIDE SEQUENCE [LARGE SCALE GENOMIC DNA]</scope>
    <source>
        <strain evidence="3">cv. Missouri 17</strain>
        <tissue evidence="2">Seedling</tissue>
    </source>
</reference>
<feature type="compositionally biased region" description="Polar residues" evidence="1">
    <location>
        <begin position="1"/>
        <end position="17"/>
    </location>
</feature>
<accession>A0A3L6F322</accession>
<proteinExistence type="predicted"/>
<feature type="region of interest" description="Disordered" evidence="1">
    <location>
        <begin position="1"/>
        <end position="20"/>
    </location>
</feature>
<organism evidence="2 3">
    <name type="scientific">Zea mays</name>
    <name type="common">Maize</name>
    <dbReference type="NCBI Taxonomy" id="4577"/>
    <lineage>
        <taxon>Eukaryota</taxon>
        <taxon>Viridiplantae</taxon>
        <taxon>Streptophyta</taxon>
        <taxon>Embryophyta</taxon>
        <taxon>Tracheophyta</taxon>
        <taxon>Spermatophyta</taxon>
        <taxon>Magnoliopsida</taxon>
        <taxon>Liliopsida</taxon>
        <taxon>Poales</taxon>
        <taxon>Poaceae</taxon>
        <taxon>PACMAD clade</taxon>
        <taxon>Panicoideae</taxon>
        <taxon>Andropogonodae</taxon>
        <taxon>Andropogoneae</taxon>
        <taxon>Tripsacinae</taxon>
        <taxon>Zea</taxon>
    </lineage>
</organism>
<dbReference type="EMBL" id="NCVQ01000005">
    <property type="protein sequence ID" value="PWZ27288.1"/>
    <property type="molecule type" value="Genomic_DNA"/>
</dbReference>
<dbReference type="ExpressionAtlas" id="A0A3L6F322">
    <property type="expression patterns" value="baseline and differential"/>
</dbReference>
<evidence type="ECO:0000313" key="3">
    <source>
        <dbReference type="Proteomes" id="UP000251960"/>
    </source>
</evidence>
<comment type="caution">
    <text evidence="2">The sequence shown here is derived from an EMBL/GenBank/DDBJ whole genome shotgun (WGS) entry which is preliminary data.</text>
</comment>
<gene>
    <name evidence="2" type="ORF">Zm00014a_018017</name>
</gene>
<sequence length="155" mass="17317">MDAAATTSSLPPQNSSPGSPPHRVFRSICAVPTHIVVLVFGTAPCRVIALRSSTVYAPHFAESAQPQHRRRSPSVRRRQSLLIPHRLCSPVINCVYVLFLFCLWRRETPCLGEGKSFNARRMFGAMHKSESPSFLQTPFGFVYGEPMHVALNRLD</sequence>
<evidence type="ECO:0000313" key="2">
    <source>
        <dbReference type="EMBL" id="PWZ27288.1"/>
    </source>
</evidence>
<name>A0A3L6F322_MAIZE</name>
<dbReference type="Proteomes" id="UP000251960">
    <property type="component" value="Chromosome 4"/>
</dbReference>
<protein>
    <submittedName>
        <fullName evidence="2">Uncharacterized protein</fullName>
    </submittedName>
</protein>
<evidence type="ECO:0000256" key="1">
    <source>
        <dbReference type="SAM" id="MobiDB-lite"/>
    </source>
</evidence>